<gene>
    <name evidence="1" type="ORF">SPARVUS_LOCUS16466808</name>
</gene>
<accession>A0ABN9HQN9</accession>
<evidence type="ECO:0000313" key="2">
    <source>
        <dbReference type="Proteomes" id="UP001162483"/>
    </source>
</evidence>
<sequence length="60" mass="6465">MGPCRAPQMLLSHRHTLPCATFRSPHTPLVSILSKVALWPPIAAATTATLCLQTLVFEAP</sequence>
<name>A0ABN9HQN9_9NEOB</name>
<dbReference type="Proteomes" id="UP001162483">
    <property type="component" value="Unassembled WGS sequence"/>
</dbReference>
<comment type="caution">
    <text evidence="1">The sequence shown here is derived from an EMBL/GenBank/DDBJ whole genome shotgun (WGS) entry which is preliminary data.</text>
</comment>
<protein>
    <submittedName>
        <fullName evidence="1">Uncharacterized protein</fullName>
    </submittedName>
</protein>
<proteinExistence type="predicted"/>
<organism evidence="1 2">
    <name type="scientific">Staurois parvus</name>
    <dbReference type="NCBI Taxonomy" id="386267"/>
    <lineage>
        <taxon>Eukaryota</taxon>
        <taxon>Metazoa</taxon>
        <taxon>Chordata</taxon>
        <taxon>Craniata</taxon>
        <taxon>Vertebrata</taxon>
        <taxon>Euteleostomi</taxon>
        <taxon>Amphibia</taxon>
        <taxon>Batrachia</taxon>
        <taxon>Anura</taxon>
        <taxon>Neobatrachia</taxon>
        <taxon>Ranoidea</taxon>
        <taxon>Ranidae</taxon>
        <taxon>Staurois</taxon>
    </lineage>
</organism>
<evidence type="ECO:0000313" key="1">
    <source>
        <dbReference type="EMBL" id="CAI9623434.1"/>
    </source>
</evidence>
<dbReference type="EMBL" id="CATNWA010021650">
    <property type="protein sequence ID" value="CAI9623434.1"/>
    <property type="molecule type" value="Genomic_DNA"/>
</dbReference>
<keyword evidence="2" id="KW-1185">Reference proteome</keyword>
<reference evidence="1" key="1">
    <citation type="submission" date="2023-05" db="EMBL/GenBank/DDBJ databases">
        <authorList>
            <person name="Stuckert A."/>
        </authorList>
    </citation>
    <scope>NUCLEOTIDE SEQUENCE</scope>
</reference>